<dbReference type="SMART" id="SM00382">
    <property type="entry name" value="AAA"/>
    <property type="match status" value="1"/>
</dbReference>
<keyword evidence="3" id="KW-0547">Nucleotide-binding</keyword>
<dbReference type="Pfam" id="PF00005">
    <property type="entry name" value="ABC_tran"/>
    <property type="match status" value="1"/>
</dbReference>
<dbReference type="RefSeq" id="WP_153356259.1">
    <property type="nucleotide sequence ID" value="NZ_JABGDC010000005.1"/>
</dbReference>
<gene>
    <name evidence="6" type="ORF">JD78_01883</name>
</gene>
<evidence type="ECO:0000256" key="4">
    <source>
        <dbReference type="ARBA" id="ARBA00022840"/>
    </source>
</evidence>
<organism evidence="6 7">
    <name type="scientific">Modestobacter roseus</name>
    <dbReference type="NCBI Taxonomy" id="1181884"/>
    <lineage>
        <taxon>Bacteria</taxon>
        <taxon>Bacillati</taxon>
        <taxon>Actinomycetota</taxon>
        <taxon>Actinomycetes</taxon>
        <taxon>Geodermatophilales</taxon>
        <taxon>Geodermatophilaceae</taxon>
        <taxon>Modestobacter</taxon>
    </lineage>
</organism>
<dbReference type="GO" id="GO:0016887">
    <property type="term" value="F:ATP hydrolysis activity"/>
    <property type="evidence" value="ECO:0007669"/>
    <property type="project" value="InterPro"/>
</dbReference>
<dbReference type="OrthoDB" id="5170605at2"/>
<keyword evidence="7" id="KW-1185">Reference proteome</keyword>
<dbReference type="Proteomes" id="UP000321490">
    <property type="component" value="Unassembled WGS sequence"/>
</dbReference>
<proteinExistence type="inferred from homology"/>
<dbReference type="SUPFAM" id="SSF52540">
    <property type="entry name" value="P-loop containing nucleoside triphosphate hydrolases"/>
    <property type="match status" value="1"/>
</dbReference>
<dbReference type="PANTHER" id="PTHR43776:SF7">
    <property type="entry name" value="D,D-DIPEPTIDE TRANSPORT ATP-BINDING PROTEIN DDPF-RELATED"/>
    <property type="match status" value="1"/>
</dbReference>
<feature type="domain" description="ABC transporter" evidence="5">
    <location>
        <begin position="20"/>
        <end position="270"/>
    </location>
</feature>
<dbReference type="PANTHER" id="PTHR43776">
    <property type="entry name" value="TRANSPORT ATP-BINDING PROTEIN"/>
    <property type="match status" value="1"/>
</dbReference>
<comment type="similarity">
    <text evidence="1">Belongs to the ABC transporter superfamily.</text>
</comment>
<dbReference type="PROSITE" id="PS00211">
    <property type="entry name" value="ABC_TRANSPORTER_1"/>
    <property type="match status" value="1"/>
</dbReference>
<keyword evidence="2" id="KW-0813">Transport</keyword>
<dbReference type="EMBL" id="VLKF01000001">
    <property type="protein sequence ID" value="TWH73360.1"/>
    <property type="molecule type" value="Genomic_DNA"/>
</dbReference>
<dbReference type="InterPro" id="IPR017871">
    <property type="entry name" value="ABC_transporter-like_CS"/>
</dbReference>
<dbReference type="InterPro" id="IPR013563">
    <property type="entry name" value="Oligopep_ABC_C"/>
</dbReference>
<evidence type="ECO:0000313" key="7">
    <source>
        <dbReference type="Proteomes" id="UP000321490"/>
    </source>
</evidence>
<dbReference type="FunFam" id="3.40.50.300:FF:000016">
    <property type="entry name" value="Oligopeptide ABC transporter ATP-binding component"/>
    <property type="match status" value="1"/>
</dbReference>
<protein>
    <submittedName>
        <fullName evidence="6">Oligopeptide transport system ATP-binding protein</fullName>
    </submittedName>
</protein>
<dbReference type="PROSITE" id="PS50893">
    <property type="entry name" value="ABC_TRANSPORTER_2"/>
    <property type="match status" value="1"/>
</dbReference>
<evidence type="ECO:0000256" key="1">
    <source>
        <dbReference type="ARBA" id="ARBA00005417"/>
    </source>
</evidence>
<accession>A0A562IR75</accession>
<dbReference type="InterPro" id="IPR027417">
    <property type="entry name" value="P-loop_NTPase"/>
</dbReference>
<sequence>MTAVDERVEGEAVRGKAPLLRARDLVQEFPVRAAGGVKGGVVHAVSNVSFDICAGETLGVVGETGSGKSTLARSVIQAPRPKSGTVEFQGQDLMTLKRGDLKDARRQMQMVYQDPFGSLNPRWRVTELVEEPMIGYGAGNADWRRARVAELLDLVGLDPTSYGRRRPHELSGGQAQRVAIARAIALNPALVICDEAVSSLDVLIQAQVLNLFEKLRRELDLAYLFISHDLALVKQVSDRVAVMYLGQLAEVGPAEQMYREPLHPYTAALLDSIPRVDAATGRAHRPTVLPGEPPSPIDPPSGCRFRTRCPKAEQRCADEAPQLRELRPAHQVACHFPLAGLEESLRRPAGATAVGGPAAG</sequence>
<evidence type="ECO:0000256" key="3">
    <source>
        <dbReference type="ARBA" id="ARBA00022741"/>
    </source>
</evidence>
<dbReference type="GO" id="GO:0055085">
    <property type="term" value="P:transmembrane transport"/>
    <property type="evidence" value="ECO:0007669"/>
    <property type="project" value="UniProtKB-ARBA"/>
</dbReference>
<dbReference type="GO" id="GO:0015833">
    <property type="term" value="P:peptide transport"/>
    <property type="evidence" value="ECO:0007669"/>
    <property type="project" value="InterPro"/>
</dbReference>
<dbReference type="InterPro" id="IPR050319">
    <property type="entry name" value="ABC_transp_ATP-bind"/>
</dbReference>
<evidence type="ECO:0000313" key="6">
    <source>
        <dbReference type="EMBL" id="TWH73360.1"/>
    </source>
</evidence>
<dbReference type="Gene3D" id="3.40.50.300">
    <property type="entry name" value="P-loop containing nucleotide triphosphate hydrolases"/>
    <property type="match status" value="1"/>
</dbReference>
<dbReference type="Pfam" id="PF08352">
    <property type="entry name" value="oligo_HPY"/>
    <property type="match status" value="1"/>
</dbReference>
<keyword evidence="4 6" id="KW-0067">ATP-binding</keyword>
<reference evidence="6 7" key="1">
    <citation type="submission" date="2019-07" db="EMBL/GenBank/DDBJ databases">
        <title>R&amp;d 2014.</title>
        <authorList>
            <person name="Klenk H.-P."/>
        </authorList>
    </citation>
    <scope>NUCLEOTIDE SEQUENCE [LARGE SCALE GENOMIC DNA]</scope>
    <source>
        <strain evidence="6 7">DSM 45764</strain>
    </source>
</reference>
<dbReference type="AlphaFoldDB" id="A0A562IR75"/>
<comment type="caution">
    <text evidence="6">The sequence shown here is derived from an EMBL/GenBank/DDBJ whole genome shotgun (WGS) entry which is preliminary data.</text>
</comment>
<dbReference type="CDD" id="cd03257">
    <property type="entry name" value="ABC_NikE_OppD_transporters"/>
    <property type="match status" value="1"/>
</dbReference>
<dbReference type="InterPro" id="IPR003593">
    <property type="entry name" value="AAA+_ATPase"/>
</dbReference>
<name>A0A562IR75_9ACTN</name>
<dbReference type="InterPro" id="IPR003439">
    <property type="entry name" value="ABC_transporter-like_ATP-bd"/>
</dbReference>
<dbReference type="NCBIfam" id="TIGR01727">
    <property type="entry name" value="oligo_HPY"/>
    <property type="match status" value="1"/>
</dbReference>
<evidence type="ECO:0000256" key="2">
    <source>
        <dbReference type="ARBA" id="ARBA00022448"/>
    </source>
</evidence>
<dbReference type="GO" id="GO:0005524">
    <property type="term" value="F:ATP binding"/>
    <property type="evidence" value="ECO:0007669"/>
    <property type="project" value="UniProtKB-KW"/>
</dbReference>
<evidence type="ECO:0000259" key="5">
    <source>
        <dbReference type="PROSITE" id="PS50893"/>
    </source>
</evidence>